<keyword evidence="4 9" id="KW-0863">Zinc-finger</keyword>
<dbReference type="Proteomes" id="UP000311382">
    <property type="component" value="Unassembled WGS sequence"/>
</dbReference>
<keyword evidence="7" id="KW-0804">Transcription</keyword>
<evidence type="ECO:0000259" key="11">
    <source>
        <dbReference type="PROSITE" id="PS50157"/>
    </source>
</evidence>
<evidence type="ECO:0000256" key="1">
    <source>
        <dbReference type="ARBA" id="ARBA00004123"/>
    </source>
</evidence>
<dbReference type="GO" id="GO:0008270">
    <property type="term" value="F:zinc ion binding"/>
    <property type="evidence" value="ECO:0007669"/>
    <property type="project" value="UniProtKB-KW"/>
</dbReference>
<feature type="region of interest" description="Disordered" evidence="10">
    <location>
        <begin position="704"/>
        <end position="727"/>
    </location>
</feature>
<feature type="compositionally biased region" description="Basic and acidic residues" evidence="10">
    <location>
        <begin position="143"/>
        <end position="153"/>
    </location>
</feature>
<feature type="region of interest" description="Disordered" evidence="10">
    <location>
        <begin position="601"/>
        <end position="639"/>
    </location>
</feature>
<feature type="compositionally biased region" description="Low complexity" evidence="10">
    <location>
        <begin position="711"/>
        <end position="727"/>
    </location>
</feature>
<dbReference type="Gene3D" id="3.30.160.60">
    <property type="entry name" value="Classic Zinc Finger"/>
    <property type="match status" value="1"/>
</dbReference>
<keyword evidence="13" id="KW-1185">Reference proteome</keyword>
<dbReference type="SMART" id="SM00355">
    <property type="entry name" value="ZnF_C2H2"/>
    <property type="match status" value="1"/>
</dbReference>
<feature type="region of interest" description="Disordered" evidence="10">
    <location>
        <begin position="653"/>
        <end position="672"/>
    </location>
</feature>
<dbReference type="InterPro" id="IPR013087">
    <property type="entry name" value="Znf_C2H2_type"/>
</dbReference>
<keyword evidence="5" id="KW-0862">Zinc</keyword>
<evidence type="ECO:0000256" key="10">
    <source>
        <dbReference type="SAM" id="MobiDB-lite"/>
    </source>
</evidence>
<proteinExistence type="predicted"/>
<feature type="region of interest" description="Disordered" evidence="10">
    <location>
        <begin position="244"/>
        <end position="297"/>
    </location>
</feature>
<evidence type="ECO:0000313" key="13">
    <source>
        <dbReference type="Proteomes" id="UP000311382"/>
    </source>
</evidence>
<evidence type="ECO:0000256" key="9">
    <source>
        <dbReference type="PROSITE-ProRule" id="PRU00042"/>
    </source>
</evidence>
<sequence length="727" mass="74923">MTFRKLEHAQRHERTHTSERPYTCDACGKTFARQDTLHRHSRLHNREDEDGPTSKAPRKRRVSNAAATKPNAVVKPESDSSASASADAGSSGSSSSPPQPSIAVDLTVPQASTSASTAALFPGMGLSMSLPVAPPSFPSYSQPEHHQHHDQHQHQHQQHAFPSIDPSFIPLSRRFSDAGYPTTLAAASLGTSAPAAASSAFAGAAAHGLSVRPERPALRPRAMTLAGLPESLGCFSLINSPASSHASLDEENEDSVMSSSESDDEAGDSDIKVQSSSTSSDGEMGAPGAADACSPSWATSFPAPESHYPSPAFSAYSPTQLADPLEDLQSILENDPVGPSARFHQAPSSPPPTAQPEFDYASFAASIEGPSKPRRKSPSIPVTLEELLGTSPAAADKGNRSAGDVNRYPTPPSGSLGGHLSLPVTGESTAALTAVEASASFNLAAHLDHLMTAESEQLARADRAATLAMFANGFGVTSHGGGAAPAASSRFSPPANAVSNLSALGLAFGPAPAQIQAQAQQQAQAQGQGQAQNQAQRRESPSSSSFLPPSSSTIPYSSTYALSATFATTYPTLSLPVAGFDRLTSSALKYDTPSIPELTLSLPSASSPTSSSSASDSAGGAAHKASSSSPTSAQGPSPESCIDLLARAWENRSHRHLQQQQHVPTSSAAAAGPGSVWHVHAHASAFAHSAAAPAAKSTPAFYIPASPPLAPSAASPTQQQQAVRSAW</sequence>
<dbReference type="GO" id="GO:0003700">
    <property type="term" value="F:DNA-binding transcription factor activity"/>
    <property type="evidence" value="ECO:0007669"/>
    <property type="project" value="TreeGrafter"/>
</dbReference>
<feature type="domain" description="C2H2-type" evidence="11">
    <location>
        <begin position="22"/>
        <end position="49"/>
    </location>
</feature>
<keyword evidence="3" id="KW-0677">Repeat</keyword>
<dbReference type="GO" id="GO:1990526">
    <property type="term" value="C:Ste12p-Dig1p-Dig2p complex"/>
    <property type="evidence" value="ECO:0007669"/>
    <property type="project" value="TreeGrafter"/>
</dbReference>
<keyword evidence="8" id="KW-0539">Nucleus</keyword>
<dbReference type="GO" id="GO:1990527">
    <property type="term" value="C:Tec1p-Ste12p-Dig1p complex"/>
    <property type="evidence" value="ECO:0007669"/>
    <property type="project" value="TreeGrafter"/>
</dbReference>
<dbReference type="SUPFAM" id="SSF57667">
    <property type="entry name" value="beta-beta-alpha zinc fingers"/>
    <property type="match status" value="1"/>
</dbReference>
<feature type="compositionally biased region" description="Low complexity" evidence="10">
    <location>
        <begin position="79"/>
        <end position="96"/>
    </location>
</feature>
<dbReference type="STRING" id="5288.A0A5C5FN96"/>
<reference evidence="12 13" key="1">
    <citation type="submission" date="2019-03" db="EMBL/GenBank/DDBJ databases">
        <title>Rhodosporidium diobovatum UCD-FST 08-225 genome sequencing, assembly, and annotation.</title>
        <authorList>
            <person name="Fakankun I.U."/>
            <person name="Fristensky B."/>
            <person name="Levin D.B."/>
        </authorList>
    </citation>
    <scope>NUCLEOTIDE SEQUENCE [LARGE SCALE GENOMIC DNA]</scope>
    <source>
        <strain evidence="12 13">UCD-FST 08-225</strain>
    </source>
</reference>
<evidence type="ECO:0000256" key="8">
    <source>
        <dbReference type="ARBA" id="ARBA00023242"/>
    </source>
</evidence>
<gene>
    <name evidence="12" type="ORF">DMC30DRAFT_403402</name>
</gene>
<dbReference type="AlphaFoldDB" id="A0A5C5FN96"/>
<dbReference type="InterPro" id="IPR052127">
    <property type="entry name" value="STE12_transcription_factor"/>
</dbReference>
<dbReference type="InterPro" id="IPR036236">
    <property type="entry name" value="Znf_C2H2_sf"/>
</dbReference>
<evidence type="ECO:0000256" key="7">
    <source>
        <dbReference type="ARBA" id="ARBA00023163"/>
    </source>
</evidence>
<evidence type="ECO:0000256" key="2">
    <source>
        <dbReference type="ARBA" id="ARBA00022723"/>
    </source>
</evidence>
<evidence type="ECO:0000256" key="4">
    <source>
        <dbReference type="ARBA" id="ARBA00022771"/>
    </source>
</evidence>
<feature type="compositionally biased region" description="Polar residues" evidence="10">
    <location>
        <begin position="272"/>
        <end position="281"/>
    </location>
</feature>
<dbReference type="PANTHER" id="PTHR47427">
    <property type="entry name" value="PROTEIN STE12"/>
    <property type="match status" value="1"/>
</dbReference>
<feature type="compositionally biased region" description="Low complexity" evidence="10">
    <location>
        <begin position="601"/>
        <end position="638"/>
    </location>
</feature>
<dbReference type="PROSITE" id="PS50157">
    <property type="entry name" value="ZINC_FINGER_C2H2_2"/>
    <property type="match status" value="1"/>
</dbReference>
<keyword evidence="2" id="KW-0479">Metal-binding</keyword>
<feature type="region of interest" description="Disordered" evidence="10">
    <location>
        <begin position="1"/>
        <end position="103"/>
    </location>
</feature>
<evidence type="ECO:0000256" key="5">
    <source>
        <dbReference type="ARBA" id="ARBA00022833"/>
    </source>
</evidence>
<dbReference type="FunFam" id="3.30.160.60:FF:000624">
    <property type="entry name" value="zinc finger protein 697"/>
    <property type="match status" value="1"/>
</dbReference>
<dbReference type="GO" id="GO:0005634">
    <property type="term" value="C:nucleus"/>
    <property type="evidence" value="ECO:0007669"/>
    <property type="project" value="UniProtKB-SubCell"/>
</dbReference>
<evidence type="ECO:0000256" key="3">
    <source>
        <dbReference type="ARBA" id="ARBA00022737"/>
    </source>
</evidence>
<accession>A0A5C5FN96</accession>
<feature type="region of interest" description="Disordered" evidence="10">
    <location>
        <begin position="134"/>
        <end position="166"/>
    </location>
</feature>
<name>A0A5C5FN96_9BASI</name>
<evidence type="ECO:0000256" key="6">
    <source>
        <dbReference type="ARBA" id="ARBA00023015"/>
    </source>
</evidence>
<dbReference type="OrthoDB" id="8922241at2759"/>
<feature type="region of interest" description="Disordered" evidence="10">
    <location>
        <begin position="517"/>
        <end position="552"/>
    </location>
</feature>
<comment type="subcellular location">
    <subcellularLocation>
        <location evidence="1">Nucleus</location>
    </subcellularLocation>
</comment>
<feature type="region of interest" description="Disordered" evidence="10">
    <location>
        <begin position="389"/>
        <end position="421"/>
    </location>
</feature>
<feature type="region of interest" description="Disordered" evidence="10">
    <location>
        <begin position="332"/>
        <end position="357"/>
    </location>
</feature>
<comment type="caution">
    <text evidence="12">The sequence shown here is derived from an EMBL/GenBank/DDBJ whole genome shotgun (WGS) entry which is preliminary data.</text>
</comment>
<evidence type="ECO:0000313" key="12">
    <source>
        <dbReference type="EMBL" id="TNY18327.1"/>
    </source>
</evidence>
<protein>
    <submittedName>
        <fullName evidence="12">Proteophosphoglycan ppg4</fullName>
    </submittedName>
</protein>
<keyword evidence="6" id="KW-0805">Transcription regulation</keyword>
<feature type="compositionally biased region" description="Basic and acidic residues" evidence="10">
    <location>
        <begin position="1"/>
        <end position="19"/>
    </location>
</feature>
<dbReference type="EMBL" id="SOZI01000144">
    <property type="protein sequence ID" value="TNY18327.1"/>
    <property type="molecule type" value="Genomic_DNA"/>
</dbReference>
<dbReference type="PANTHER" id="PTHR47427:SF1">
    <property type="entry name" value="PROTEIN STE12"/>
    <property type="match status" value="1"/>
</dbReference>
<dbReference type="PROSITE" id="PS00028">
    <property type="entry name" value="ZINC_FINGER_C2H2_1"/>
    <property type="match status" value="1"/>
</dbReference>
<organism evidence="12 13">
    <name type="scientific">Rhodotorula diobovata</name>
    <dbReference type="NCBI Taxonomy" id="5288"/>
    <lineage>
        <taxon>Eukaryota</taxon>
        <taxon>Fungi</taxon>
        <taxon>Dikarya</taxon>
        <taxon>Basidiomycota</taxon>
        <taxon>Pucciniomycotina</taxon>
        <taxon>Microbotryomycetes</taxon>
        <taxon>Sporidiobolales</taxon>
        <taxon>Sporidiobolaceae</taxon>
        <taxon>Rhodotorula</taxon>
    </lineage>
</organism>